<dbReference type="Pfam" id="PF03553">
    <property type="entry name" value="Na_H_antiporter"/>
    <property type="match status" value="1"/>
</dbReference>
<dbReference type="InterPro" id="IPR052576">
    <property type="entry name" value="AA_Transporter-Related"/>
</dbReference>
<dbReference type="Pfam" id="PF13726">
    <property type="entry name" value="Na_H_antiport_2"/>
    <property type="match status" value="1"/>
</dbReference>
<sequence length="443" mass="46630">MNAVVVAVVVMLLLSVLRINVVFSLVIGAVAGGITAGMSLDDTLIAFVEGLGGGAEVALSYGMLGGLAIAISKTGISELLVVTILKLVQRKGDSQKRGLVKALLFFVILLMSIFSQNLIPIHIAFIPLLIPPIIKILNMLEIDRRLIACILAFGLITPYMSLPFGFGLVYQGIVADNISAAGLEITKSDVYGPMLIPALGMVVGLVVAFFIFRKPRKYEDRQVETEINVTIKKKNVVYTVIALIAAVIVQIPSIVPLTSGSMFFGALVGVLILYITGALKWSEADQVLTDGMRLMAFIGLVMIASSGFASVVTATGHVEQLVDAANNILGDNKGLAVLIMLLIGLLIDMGIGSSFATIPIIAAIFVPIGLEFGLSTAAIITLIGTAGALGDAGSPASDSTLGPTAGLNVDGQHDHIRDTCIPTFFIFNIPLIIFGWAAVMFFS</sequence>
<evidence type="ECO:0000256" key="5">
    <source>
        <dbReference type="ARBA" id="ARBA00023136"/>
    </source>
</evidence>
<evidence type="ECO:0000256" key="4">
    <source>
        <dbReference type="ARBA" id="ARBA00022989"/>
    </source>
</evidence>
<keyword evidence="10" id="KW-1185">Reference proteome</keyword>
<reference evidence="9 10" key="1">
    <citation type="journal article" date="2014" name="Int. J. Syst. Evol. Microbiol.">
        <title>Lysinibacillus halotolerans sp. nov., isolated from saline-alkaline soil.</title>
        <authorList>
            <person name="Kong D."/>
            <person name="Wang Y."/>
            <person name="Zhao B."/>
            <person name="Li Y."/>
            <person name="Song J."/>
            <person name="Zhai Y."/>
            <person name="Zhang C."/>
            <person name="Wang H."/>
            <person name="Chen X."/>
            <person name="Zhao B."/>
            <person name="Ruan Z."/>
        </authorList>
    </citation>
    <scope>NUCLEOTIDE SEQUENCE [LARGE SCALE GENOMIC DNA]</scope>
    <source>
        <strain evidence="9 10">MCCC 1A12703</strain>
    </source>
</reference>
<organism evidence="9 10">
    <name type="scientific">Lysinibacillus halotolerans</name>
    <dbReference type="NCBI Taxonomy" id="1368476"/>
    <lineage>
        <taxon>Bacteria</taxon>
        <taxon>Bacillati</taxon>
        <taxon>Bacillota</taxon>
        <taxon>Bacilli</taxon>
        <taxon>Bacillales</taxon>
        <taxon>Bacillaceae</taxon>
        <taxon>Lysinibacillus</taxon>
    </lineage>
</organism>
<feature type="transmembrane region" description="Helical" evidence="6">
    <location>
        <begin position="261"/>
        <end position="282"/>
    </location>
</feature>
<keyword evidence="5 6" id="KW-0472">Membrane</keyword>
<accession>A0A3M8HCK3</accession>
<evidence type="ECO:0000256" key="1">
    <source>
        <dbReference type="ARBA" id="ARBA00004651"/>
    </source>
</evidence>
<feature type="transmembrane region" description="Helical" evidence="6">
    <location>
        <begin position="294"/>
        <end position="315"/>
    </location>
</feature>
<dbReference type="InterPro" id="IPR032813">
    <property type="entry name" value="Na_H_antiport_N"/>
</dbReference>
<proteinExistence type="predicted"/>
<dbReference type="InterPro" id="IPR018461">
    <property type="entry name" value="Na/H_Antiport_NhaC-like_C"/>
</dbReference>
<dbReference type="Proteomes" id="UP000279909">
    <property type="component" value="Unassembled WGS sequence"/>
</dbReference>
<feature type="transmembrane region" description="Helical" evidence="6">
    <location>
        <begin position="372"/>
        <end position="390"/>
    </location>
</feature>
<feature type="transmembrane region" description="Helical" evidence="6">
    <location>
        <begin position="421"/>
        <end position="442"/>
    </location>
</feature>
<dbReference type="RefSeq" id="WP_122971272.1">
    <property type="nucleotide sequence ID" value="NZ_RHLQ01000009.1"/>
</dbReference>
<dbReference type="PANTHER" id="PTHR37821">
    <property type="entry name" value="AMINO ACID TRANSPORTER YUIF-RELATED"/>
    <property type="match status" value="1"/>
</dbReference>
<evidence type="ECO:0000313" key="9">
    <source>
        <dbReference type="EMBL" id="RND00198.1"/>
    </source>
</evidence>
<feature type="transmembrane region" description="Helical" evidence="6">
    <location>
        <begin position="335"/>
        <end position="365"/>
    </location>
</feature>
<evidence type="ECO:0000259" key="8">
    <source>
        <dbReference type="Pfam" id="PF13726"/>
    </source>
</evidence>
<evidence type="ECO:0000313" key="10">
    <source>
        <dbReference type="Proteomes" id="UP000279909"/>
    </source>
</evidence>
<feature type="domain" description="Putative Na+/H+ antiporter N-terminal" evidence="8">
    <location>
        <begin position="2"/>
        <end position="87"/>
    </location>
</feature>
<feature type="transmembrane region" description="Helical" evidence="6">
    <location>
        <begin position="61"/>
        <end position="87"/>
    </location>
</feature>
<keyword evidence="3 6" id="KW-0812">Transmembrane</keyword>
<dbReference type="OrthoDB" id="9772446at2"/>
<feature type="transmembrane region" description="Helical" evidence="6">
    <location>
        <begin position="147"/>
        <end position="170"/>
    </location>
</feature>
<dbReference type="GO" id="GO:0005886">
    <property type="term" value="C:plasma membrane"/>
    <property type="evidence" value="ECO:0007669"/>
    <property type="project" value="UniProtKB-SubCell"/>
</dbReference>
<feature type="transmembrane region" description="Helical" evidence="6">
    <location>
        <begin position="190"/>
        <end position="212"/>
    </location>
</feature>
<evidence type="ECO:0000256" key="6">
    <source>
        <dbReference type="SAM" id="Phobius"/>
    </source>
</evidence>
<feature type="transmembrane region" description="Helical" evidence="6">
    <location>
        <begin position="99"/>
        <end position="115"/>
    </location>
</feature>
<feature type="transmembrane region" description="Helical" evidence="6">
    <location>
        <begin position="121"/>
        <end position="140"/>
    </location>
</feature>
<gene>
    <name evidence="9" type="ORF">EC501_05340</name>
</gene>
<comment type="subcellular location">
    <subcellularLocation>
        <location evidence="1">Cell membrane</location>
        <topology evidence="1">Multi-pass membrane protein</topology>
    </subcellularLocation>
</comment>
<feature type="transmembrane region" description="Helical" evidence="6">
    <location>
        <begin position="236"/>
        <end position="255"/>
    </location>
</feature>
<dbReference type="AlphaFoldDB" id="A0A3M8HCK3"/>
<comment type="caution">
    <text evidence="9">The sequence shown here is derived from an EMBL/GenBank/DDBJ whole genome shotgun (WGS) entry which is preliminary data.</text>
</comment>
<evidence type="ECO:0000256" key="3">
    <source>
        <dbReference type="ARBA" id="ARBA00022692"/>
    </source>
</evidence>
<keyword evidence="4 6" id="KW-1133">Transmembrane helix</keyword>
<name>A0A3M8HCK3_9BACI</name>
<feature type="domain" description="Na+/H+ antiporter NhaC-like C-terminal" evidence="7">
    <location>
        <begin position="151"/>
        <end position="436"/>
    </location>
</feature>
<evidence type="ECO:0000256" key="2">
    <source>
        <dbReference type="ARBA" id="ARBA00022475"/>
    </source>
</evidence>
<dbReference type="EMBL" id="RHLQ01000009">
    <property type="protein sequence ID" value="RND00198.1"/>
    <property type="molecule type" value="Genomic_DNA"/>
</dbReference>
<keyword evidence="2" id="KW-1003">Cell membrane</keyword>
<dbReference type="PANTHER" id="PTHR37821:SF1">
    <property type="entry name" value="AMINO ACID TRANSPORTER YUIF-RELATED"/>
    <property type="match status" value="1"/>
</dbReference>
<evidence type="ECO:0000259" key="7">
    <source>
        <dbReference type="Pfam" id="PF03553"/>
    </source>
</evidence>
<protein>
    <submittedName>
        <fullName evidence="9">TRAP transporter large permease subunit</fullName>
    </submittedName>
</protein>